<proteinExistence type="predicted"/>
<keyword evidence="2" id="KW-1185">Reference proteome</keyword>
<organism evidence="1 2">
    <name type="scientific">Ficus carica</name>
    <name type="common">Common fig</name>
    <dbReference type="NCBI Taxonomy" id="3494"/>
    <lineage>
        <taxon>Eukaryota</taxon>
        <taxon>Viridiplantae</taxon>
        <taxon>Streptophyta</taxon>
        <taxon>Embryophyta</taxon>
        <taxon>Tracheophyta</taxon>
        <taxon>Spermatophyta</taxon>
        <taxon>Magnoliopsida</taxon>
        <taxon>eudicotyledons</taxon>
        <taxon>Gunneridae</taxon>
        <taxon>Pentapetalae</taxon>
        <taxon>rosids</taxon>
        <taxon>fabids</taxon>
        <taxon>Rosales</taxon>
        <taxon>Moraceae</taxon>
        <taxon>Ficeae</taxon>
        <taxon>Ficus</taxon>
    </lineage>
</organism>
<comment type="caution">
    <text evidence="1">The sequence shown here is derived from an EMBL/GenBank/DDBJ whole genome shotgun (WGS) entry which is preliminary data.</text>
</comment>
<dbReference type="Proteomes" id="UP001187192">
    <property type="component" value="Unassembled WGS sequence"/>
</dbReference>
<reference evidence="1" key="1">
    <citation type="submission" date="2023-07" db="EMBL/GenBank/DDBJ databases">
        <title>draft genome sequence of fig (Ficus carica).</title>
        <authorList>
            <person name="Takahashi T."/>
            <person name="Nishimura K."/>
        </authorList>
    </citation>
    <scope>NUCLEOTIDE SEQUENCE</scope>
</reference>
<gene>
    <name evidence="1" type="ORF">TIFTF001_024483</name>
</gene>
<name>A0AA88AVR0_FICCA</name>
<dbReference type="EMBL" id="BTGU01000056">
    <property type="protein sequence ID" value="GMN55363.1"/>
    <property type="molecule type" value="Genomic_DNA"/>
</dbReference>
<evidence type="ECO:0000313" key="2">
    <source>
        <dbReference type="Proteomes" id="UP001187192"/>
    </source>
</evidence>
<dbReference type="AlphaFoldDB" id="A0AA88AVR0"/>
<evidence type="ECO:0000313" key="1">
    <source>
        <dbReference type="EMBL" id="GMN55363.1"/>
    </source>
</evidence>
<accession>A0AA88AVR0</accession>
<protein>
    <submittedName>
        <fullName evidence="1">Uncharacterized protein</fullName>
    </submittedName>
</protein>
<sequence>MCFYSTFVTEKDYSQYENHAFTLDVKRCGHLGLFFDRDQCNPYPTVIEISPSHLFNAMHNILCVALLRLMKHNRFADSAVTEYDRADALAYDSCGWLLCHGIPQDPTNYHVIPTAFAYAIQQLGVVEAIDLPIRQHFLPCFPESGHSYRVPSGRSWDYNTYYKAVEFAKGLGMGFSAADVKKKKGHAWWLLRPHFSEGIFDLHCTLSETNFTNEMAIMHTLFVFEDHGNPINVIVNLSVFKEDSYGTMMWNLHPQINLDCFEGIREVLVEN</sequence>